<dbReference type="OMA" id="HHAVNDN"/>
<protein>
    <recommendedName>
        <fullName evidence="4">BZIP domain-containing protein</fullName>
    </recommendedName>
</protein>
<dbReference type="EMBL" id="JH767195">
    <property type="protein sequence ID" value="EQC28352.1"/>
    <property type="molecule type" value="Genomic_DNA"/>
</dbReference>
<gene>
    <name evidence="2" type="ORF">SDRG_13899</name>
</gene>
<proteinExistence type="predicted"/>
<sequence length="401" mass="46245">MDVHFEPGGNFTTGSTMASKAATTTTTSNGSPRDSTDSESPNEDAAKATDAKRLLKRNQQRDFRRKVNQQLEFLRGRVAELEAELQTRKKGRSMLLPWSHVELALRHDLAECQAANKDLNATVRARVALTHAMTKWLQSIYQPIERGPNEYPTWFRAGLCDNDEARRAMCDWITQHMYYHTDSVLQRMGFHPSDQSPMQEFVFDTSKGYIEYIYRDRCIHYASLDRVLEAYRRLCHTSTMPFVAANRQRLDASILGDEFIYSRHHAVNDNLVHREFVSENRVVFVQHSIHDDPKHPLTPLHRHKANWIVLDVIGDNVVMETKVFQKSQTWTKEKGYLSLLEEANLSVCEYHAEQMRQQSRPVDVILKEHLGEAFSTLMETVNEELQTSMLLLDLGDRATAH</sequence>
<name>T0RF93_SAPDV</name>
<evidence type="ECO:0000256" key="1">
    <source>
        <dbReference type="SAM" id="MobiDB-lite"/>
    </source>
</evidence>
<organism evidence="2 3">
    <name type="scientific">Saprolegnia diclina (strain VS20)</name>
    <dbReference type="NCBI Taxonomy" id="1156394"/>
    <lineage>
        <taxon>Eukaryota</taxon>
        <taxon>Sar</taxon>
        <taxon>Stramenopiles</taxon>
        <taxon>Oomycota</taxon>
        <taxon>Saprolegniomycetes</taxon>
        <taxon>Saprolegniales</taxon>
        <taxon>Saprolegniaceae</taxon>
        <taxon>Saprolegnia</taxon>
    </lineage>
</organism>
<evidence type="ECO:0000313" key="2">
    <source>
        <dbReference type="EMBL" id="EQC28352.1"/>
    </source>
</evidence>
<dbReference type="OrthoDB" id="64983at2759"/>
<dbReference type="Proteomes" id="UP000030762">
    <property type="component" value="Unassembled WGS sequence"/>
</dbReference>
<reference evidence="2 3" key="1">
    <citation type="submission" date="2012-04" db="EMBL/GenBank/DDBJ databases">
        <title>The Genome Sequence of Saprolegnia declina VS20.</title>
        <authorList>
            <consortium name="The Broad Institute Genome Sequencing Platform"/>
            <person name="Russ C."/>
            <person name="Nusbaum C."/>
            <person name="Tyler B."/>
            <person name="van West P."/>
            <person name="Dieguez-Uribeondo J."/>
            <person name="de Bruijn I."/>
            <person name="Tripathy S."/>
            <person name="Jiang R."/>
            <person name="Young S.K."/>
            <person name="Zeng Q."/>
            <person name="Gargeya S."/>
            <person name="Fitzgerald M."/>
            <person name="Haas B."/>
            <person name="Abouelleil A."/>
            <person name="Alvarado L."/>
            <person name="Arachchi H.M."/>
            <person name="Berlin A."/>
            <person name="Chapman S.B."/>
            <person name="Goldberg J."/>
            <person name="Griggs A."/>
            <person name="Gujja S."/>
            <person name="Hansen M."/>
            <person name="Howarth C."/>
            <person name="Imamovic A."/>
            <person name="Larimer J."/>
            <person name="McCowen C."/>
            <person name="Montmayeur A."/>
            <person name="Murphy C."/>
            <person name="Neiman D."/>
            <person name="Pearson M."/>
            <person name="Priest M."/>
            <person name="Roberts A."/>
            <person name="Saif S."/>
            <person name="Shea T."/>
            <person name="Sisk P."/>
            <person name="Sykes S."/>
            <person name="Wortman J."/>
            <person name="Nusbaum C."/>
            <person name="Birren B."/>
        </authorList>
    </citation>
    <scope>NUCLEOTIDE SEQUENCE [LARGE SCALE GENOMIC DNA]</scope>
    <source>
        <strain evidence="2 3">VS20</strain>
    </source>
</reference>
<keyword evidence="3" id="KW-1185">Reference proteome</keyword>
<evidence type="ECO:0000313" key="3">
    <source>
        <dbReference type="Proteomes" id="UP000030762"/>
    </source>
</evidence>
<dbReference type="RefSeq" id="XP_008618222.1">
    <property type="nucleotide sequence ID" value="XM_008620000.1"/>
</dbReference>
<dbReference type="AlphaFoldDB" id="T0RF93"/>
<dbReference type="GeneID" id="19954626"/>
<feature type="compositionally biased region" description="Basic and acidic residues" evidence="1">
    <location>
        <begin position="44"/>
        <end position="53"/>
    </location>
</feature>
<evidence type="ECO:0008006" key="4">
    <source>
        <dbReference type="Google" id="ProtNLM"/>
    </source>
</evidence>
<dbReference type="VEuPathDB" id="FungiDB:SDRG_13899"/>
<accession>T0RF93</accession>
<feature type="compositionally biased region" description="Low complexity" evidence="1">
    <location>
        <begin position="12"/>
        <end position="28"/>
    </location>
</feature>
<dbReference type="InParanoid" id="T0RF93"/>
<feature type="region of interest" description="Disordered" evidence="1">
    <location>
        <begin position="1"/>
        <end position="61"/>
    </location>
</feature>